<dbReference type="PROSITE" id="PS00518">
    <property type="entry name" value="ZF_RING_1"/>
    <property type="match status" value="1"/>
</dbReference>
<dbReference type="InterPro" id="IPR017907">
    <property type="entry name" value="Znf_RING_CS"/>
</dbReference>
<reference evidence="6" key="1">
    <citation type="submission" date="2019-10" db="EMBL/GenBank/DDBJ databases">
        <authorList>
            <consortium name="DOE Joint Genome Institute"/>
            <person name="Kuo A."/>
            <person name="Miyauchi S."/>
            <person name="Kiss E."/>
            <person name="Drula E."/>
            <person name="Kohler A."/>
            <person name="Sanchez-Garcia M."/>
            <person name="Andreopoulos B."/>
            <person name="Barry K.W."/>
            <person name="Bonito G."/>
            <person name="Buee M."/>
            <person name="Carver A."/>
            <person name="Chen C."/>
            <person name="Cichocki N."/>
            <person name="Clum A."/>
            <person name="Culley D."/>
            <person name="Crous P.W."/>
            <person name="Fauchery L."/>
            <person name="Girlanda M."/>
            <person name="Hayes R."/>
            <person name="Keri Z."/>
            <person name="LaButti K."/>
            <person name="Lipzen A."/>
            <person name="Lombard V."/>
            <person name="Magnuson J."/>
            <person name="Maillard F."/>
            <person name="Morin E."/>
            <person name="Murat C."/>
            <person name="Nolan M."/>
            <person name="Ohm R."/>
            <person name="Pangilinan J."/>
            <person name="Pereira M."/>
            <person name="Perotto S."/>
            <person name="Peter M."/>
            <person name="Riley R."/>
            <person name="Sitrit Y."/>
            <person name="Stielow B."/>
            <person name="Szollosi G."/>
            <person name="Zifcakova L."/>
            <person name="Stursova M."/>
            <person name="Spatafora J.W."/>
            <person name="Tedersoo L."/>
            <person name="Vaario L.-M."/>
            <person name="Yamada A."/>
            <person name="Yan M."/>
            <person name="Wang P."/>
            <person name="Xu J."/>
            <person name="Bruns T."/>
            <person name="Baldrian P."/>
            <person name="Vilgalys R."/>
            <person name="Henrissat B."/>
            <person name="Grigoriev I.V."/>
            <person name="Hibbett D."/>
            <person name="Nagy L.G."/>
            <person name="Martin F.M."/>
        </authorList>
    </citation>
    <scope>NUCLEOTIDE SEQUENCE</scope>
    <source>
        <strain evidence="6">Prilba</strain>
    </source>
</reference>
<evidence type="ECO:0000256" key="1">
    <source>
        <dbReference type="ARBA" id="ARBA00022723"/>
    </source>
</evidence>
<keyword evidence="1" id="KW-0479">Metal-binding</keyword>
<organism evidence="6 7">
    <name type="scientific">Russula ochroleuca</name>
    <dbReference type="NCBI Taxonomy" id="152965"/>
    <lineage>
        <taxon>Eukaryota</taxon>
        <taxon>Fungi</taxon>
        <taxon>Dikarya</taxon>
        <taxon>Basidiomycota</taxon>
        <taxon>Agaricomycotina</taxon>
        <taxon>Agaricomycetes</taxon>
        <taxon>Russulales</taxon>
        <taxon>Russulaceae</taxon>
        <taxon>Russula</taxon>
    </lineage>
</organism>
<dbReference type="InterPro" id="IPR031127">
    <property type="entry name" value="E3_UB_ligase_RBR"/>
</dbReference>
<evidence type="ECO:0000256" key="2">
    <source>
        <dbReference type="ARBA" id="ARBA00022771"/>
    </source>
</evidence>
<evidence type="ECO:0000259" key="5">
    <source>
        <dbReference type="PROSITE" id="PS50089"/>
    </source>
</evidence>
<dbReference type="Pfam" id="PF13639">
    <property type="entry name" value="zf-RING_2"/>
    <property type="match status" value="1"/>
</dbReference>
<comment type="caution">
    <text evidence="6">The sequence shown here is derived from an EMBL/GenBank/DDBJ whole genome shotgun (WGS) entry which is preliminary data.</text>
</comment>
<dbReference type="GO" id="GO:0008270">
    <property type="term" value="F:zinc ion binding"/>
    <property type="evidence" value="ECO:0007669"/>
    <property type="project" value="UniProtKB-KW"/>
</dbReference>
<dbReference type="GO" id="GO:0004842">
    <property type="term" value="F:ubiquitin-protein transferase activity"/>
    <property type="evidence" value="ECO:0007669"/>
    <property type="project" value="InterPro"/>
</dbReference>
<dbReference type="InterPro" id="IPR001841">
    <property type="entry name" value="Znf_RING"/>
</dbReference>
<dbReference type="PANTHER" id="PTHR11685">
    <property type="entry name" value="RBR FAMILY RING FINGER AND IBR DOMAIN-CONTAINING"/>
    <property type="match status" value="1"/>
</dbReference>
<keyword evidence="3" id="KW-0862">Zinc</keyword>
<gene>
    <name evidence="6" type="ORF">DFH94DRAFT_343393</name>
</gene>
<dbReference type="Gene3D" id="3.30.40.10">
    <property type="entry name" value="Zinc/RING finger domain, C3HC4 (zinc finger)"/>
    <property type="match status" value="1"/>
</dbReference>
<proteinExistence type="predicted"/>
<evidence type="ECO:0000313" key="6">
    <source>
        <dbReference type="EMBL" id="KAF8466482.1"/>
    </source>
</evidence>
<feature type="domain" description="RING-type" evidence="5">
    <location>
        <begin position="103"/>
        <end position="151"/>
    </location>
</feature>
<dbReference type="PROSITE" id="PS50089">
    <property type="entry name" value="ZF_RING_2"/>
    <property type="match status" value="1"/>
</dbReference>
<keyword evidence="2 4" id="KW-0863">Zinc-finger</keyword>
<dbReference type="SMART" id="SM00184">
    <property type="entry name" value="RING"/>
    <property type="match status" value="1"/>
</dbReference>
<sequence>MALFQPDMRFDVPASLATTPTVVQQPLWAFRQPFDPKSWSSEATSHSPTLSSPSEEMECPILSLSSSQLATMLQRRFDEEDHLLAAERAELIAAAEEQRVFDCGVCMDTLPEETIARIEPCGHSFCRECVRGLIVSHIESRRFPVLCPTCTAEPGENRPESVGKVTRNLVLDIGTTQEQYETWIGMEMAEFIVQLQCRRCGQSSFFDKEGFNKAQKLNCPIEGCGYVWCKGCQQEIIPNGPAHSCDSSSELKHPVQQQQQQQQQRQQGWNFGFSRSSGRMGVDVHASVPRANEFRVQLAFLFKV</sequence>
<name>A0A9P5JV50_9AGAM</name>
<dbReference type="EMBL" id="WHVB01000041">
    <property type="protein sequence ID" value="KAF8466482.1"/>
    <property type="molecule type" value="Genomic_DNA"/>
</dbReference>
<reference evidence="6" key="2">
    <citation type="journal article" date="2020" name="Nat. Commun.">
        <title>Large-scale genome sequencing of mycorrhizal fungi provides insights into the early evolution of symbiotic traits.</title>
        <authorList>
            <person name="Miyauchi S."/>
            <person name="Kiss E."/>
            <person name="Kuo A."/>
            <person name="Drula E."/>
            <person name="Kohler A."/>
            <person name="Sanchez-Garcia M."/>
            <person name="Morin E."/>
            <person name="Andreopoulos B."/>
            <person name="Barry K.W."/>
            <person name="Bonito G."/>
            <person name="Buee M."/>
            <person name="Carver A."/>
            <person name="Chen C."/>
            <person name="Cichocki N."/>
            <person name="Clum A."/>
            <person name="Culley D."/>
            <person name="Crous P.W."/>
            <person name="Fauchery L."/>
            <person name="Girlanda M."/>
            <person name="Hayes R.D."/>
            <person name="Keri Z."/>
            <person name="LaButti K."/>
            <person name="Lipzen A."/>
            <person name="Lombard V."/>
            <person name="Magnuson J."/>
            <person name="Maillard F."/>
            <person name="Murat C."/>
            <person name="Nolan M."/>
            <person name="Ohm R.A."/>
            <person name="Pangilinan J."/>
            <person name="Pereira M.F."/>
            <person name="Perotto S."/>
            <person name="Peter M."/>
            <person name="Pfister S."/>
            <person name="Riley R."/>
            <person name="Sitrit Y."/>
            <person name="Stielow J.B."/>
            <person name="Szollosi G."/>
            <person name="Zifcakova L."/>
            <person name="Stursova M."/>
            <person name="Spatafora J.W."/>
            <person name="Tedersoo L."/>
            <person name="Vaario L.M."/>
            <person name="Yamada A."/>
            <person name="Yan M."/>
            <person name="Wang P."/>
            <person name="Xu J."/>
            <person name="Bruns T."/>
            <person name="Baldrian P."/>
            <person name="Vilgalys R."/>
            <person name="Dunand C."/>
            <person name="Henrissat B."/>
            <person name="Grigoriev I.V."/>
            <person name="Hibbett D."/>
            <person name="Nagy L.G."/>
            <person name="Martin F.M."/>
        </authorList>
    </citation>
    <scope>NUCLEOTIDE SEQUENCE</scope>
    <source>
        <strain evidence="6">Prilba</strain>
    </source>
</reference>
<evidence type="ECO:0000256" key="3">
    <source>
        <dbReference type="ARBA" id="ARBA00022833"/>
    </source>
</evidence>
<dbReference type="InterPro" id="IPR013083">
    <property type="entry name" value="Znf_RING/FYVE/PHD"/>
</dbReference>
<dbReference type="OrthoDB" id="1431934at2759"/>
<protein>
    <recommendedName>
        <fullName evidence="5">RING-type domain-containing protein</fullName>
    </recommendedName>
</protein>
<keyword evidence="7" id="KW-1185">Reference proteome</keyword>
<accession>A0A9P5JV50</accession>
<dbReference type="GO" id="GO:0016567">
    <property type="term" value="P:protein ubiquitination"/>
    <property type="evidence" value="ECO:0007669"/>
    <property type="project" value="InterPro"/>
</dbReference>
<evidence type="ECO:0000313" key="7">
    <source>
        <dbReference type="Proteomes" id="UP000759537"/>
    </source>
</evidence>
<dbReference type="AlphaFoldDB" id="A0A9P5JV50"/>
<dbReference type="Proteomes" id="UP000759537">
    <property type="component" value="Unassembled WGS sequence"/>
</dbReference>
<dbReference type="SUPFAM" id="SSF57850">
    <property type="entry name" value="RING/U-box"/>
    <property type="match status" value="1"/>
</dbReference>
<evidence type="ECO:0000256" key="4">
    <source>
        <dbReference type="PROSITE-ProRule" id="PRU00175"/>
    </source>
</evidence>